<gene>
    <name evidence="1" type="ORF">H3Z83_07150</name>
</gene>
<sequence length="251" mass="29954">MSNPAVIILSECRTKRNESFRVEDNIGESIHIHYENLRFDLTINDLLKLADFLRQVINGIVDNENFQVECFDPVFLKHVGEYLNDIKKIEIVNVDLHQLEVNVKNFIGLPIVSKLKKSIVYKAIKGDDKAYINYSQENDIFMTNEERLLGVKNYLNTHEYPYNNEYIVLFNNQNIIRDGQHRASILLSKKNKYAEVVRIHFKNDKANLSKHPYLKYIFHWNTTRVKNVLRFFWRHYKNLKYRLEAKIKRSF</sequence>
<name>A0A839APL1_9FLAO</name>
<evidence type="ECO:0000313" key="2">
    <source>
        <dbReference type="Proteomes" id="UP000563906"/>
    </source>
</evidence>
<reference evidence="1 2" key="1">
    <citation type="submission" date="2020-07" db="EMBL/GenBank/DDBJ databases">
        <title>Bacterium isolated from marine sediment.</title>
        <authorList>
            <person name="Shang D."/>
            <person name="Du Z.-J."/>
        </authorList>
    </citation>
    <scope>NUCLEOTIDE SEQUENCE [LARGE SCALE GENOMIC DNA]</scope>
    <source>
        <strain evidence="1 2">S7007</strain>
    </source>
</reference>
<proteinExistence type="predicted"/>
<comment type="caution">
    <text evidence="1">The sequence shown here is derived from an EMBL/GenBank/DDBJ whole genome shotgun (WGS) entry which is preliminary data.</text>
</comment>
<accession>A0A839APL1</accession>
<dbReference type="RefSeq" id="WP_182124797.1">
    <property type="nucleotide sequence ID" value="NZ_JACGLS010000003.1"/>
</dbReference>
<dbReference type="Proteomes" id="UP000563906">
    <property type="component" value="Unassembled WGS sequence"/>
</dbReference>
<keyword evidence="2" id="KW-1185">Reference proteome</keyword>
<organism evidence="1 2">
    <name type="scientific">Tenacibaculum pelagium</name>
    <dbReference type="NCBI Taxonomy" id="2759527"/>
    <lineage>
        <taxon>Bacteria</taxon>
        <taxon>Pseudomonadati</taxon>
        <taxon>Bacteroidota</taxon>
        <taxon>Flavobacteriia</taxon>
        <taxon>Flavobacteriales</taxon>
        <taxon>Flavobacteriaceae</taxon>
        <taxon>Tenacibaculum</taxon>
    </lineage>
</organism>
<dbReference type="AlphaFoldDB" id="A0A839APL1"/>
<evidence type="ECO:0000313" key="1">
    <source>
        <dbReference type="EMBL" id="MBA6156288.1"/>
    </source>
</evidence>
<dbReference type="EMBL" id="JACGLS010000003">
    <property type="protein sequence ID" value="MBA6156288.1"/>
    <property type="molecule type" value="Genomic_DNA"/>
</dbReference>
<protein>
    <submittedName>
        <fullName evidence="1">Uncharacterized protein</fullName>
    </submittedName>
</protein>